<evidence type="ECO:0000313" key="1">
    <source>
        <dbReference type="EMBL" id="KLE33439.1"/>
    </source>
</evidence>
<dbReference type="KEGG" id="egn:BMF35_a0163"/>
<dbReference type="InterPro" id="IPR051783">
    <property type="entry name" value="NAD(P)-dependent_oxidoreduct"/>
</dbReference>
<dbReference type="InterPro" id="IPR016040">
    <property type="entry name" value="NAD(P)-bd_dom"/>
</dbReference>
<dbReference type="SUPFAM" id="SSF51735">
    <property type="entry name" value="NAD(P)-binding Rossmann-fold domains"/>
    <property type="match status" value="1"/>
</dbReference>
<organism evidence="1 2">
    <name type="scientific">Aurantiacibacter gangjinensis</name>
    <dbReference type="NCBI Taxonomy" id="502682"/>
    <lineage>
        <taxon>Bacteria</taxon>
        <taxon>Pseudomonadati</taxon>
        <taxon>Pseudomonadota</taxon>
        <taxon>Alphaproteobacteria</taxon>
        <taxon>Sphingomonadales</taxon>
        <taxon>Erythrobacteraceae</taxon>
        <taxon>Aurantiacibacter</taxon>
    </lineage>
</organism>
<dbReference type="PANTHER" id="PTHR48079">
    <property type="entry name" value="PROTEIN YEEZ"/>
    <property type="match status" value="1"/>
</dbReference>
<dbReference type="Gene3D" id="3.40.50.720">
    <property type="entry name" value="NAD(P)-binding Rossmann-like Domain"/>
    <property type="match status" value="1"/>
</dbReference>
<dbReference type="AlphaFoldDB" id="A0A0G9MS99"/>
<dbReference type="Pfam" id="PF13460">
    <property type="entry name" value="NAD_binding_10"/>
    <property type="match status" value="1"/>
</dbReference>
<dbReference type="PATRIC" id="fig|502682.8.peg.1189"/>
<dbReference type="EMBL" id="LBHC01000001">
    <property type="protein sequence ID" value="KLE33439.1"/>
    <property type="molecule type" value="Genomic_DNA"/>
</dbReference>
<dbReference type="GO" id="GO:0005737">
    <property type="term" value="C:cytoplasm"/>
    <property type="evidence" value="ECO:0007669"/>
    <property type="project" value="TreeGrafter"/>
</dbReference>
<reference evidence="1 2" key="1">
    <citation type="submission" date="2015-04" db="EMBL/GenBank/DDBJ databases">
        <title>The draft genome sequence of Erythrobacr gangjinensis K7-2.</title>
        <authorList>
            <person name="Zhuang L."/>
            <person name="Liu Y."/>
            <person name="Shao Z."/>
        </authorList>
    </citation>
    <scope>NUCLEOTIDE SEQUENCE [LARGE SCALE GENOMIC DNA]</scope>
    <source>
        <strain evidence="1 2">K7-2</strain>
    </source>
</reference>
<proteinExistence type="predicted"/>
<keyword evidence="2" id="KW-1185">Reference proteome</keyword>
<gene>
    <name evidence="1" type="ORF">AAW01_05815</name>
</gene>
<dbReference type="InterPro" id="IPR036291">
    <property type="entry name" value="NAD(P)-bd_dom_sf"/>
</dbReference>
<dbReference type="Proteomes" id="UP000053070">
    <property type="component" value="Unassembled WGS sequence"/>
</dbReference>
<dbReference type="GO" id="GO:0004029">
    <property type="term" value="F:aldehyde dehydrogenase (NAD+) activity"/>
    <property type="evidence" value="ECO:0007669"/>
    <property type="project" value="TreeGrafter"/>
</dbReference>
<accession>A0A0G9MS99</accession>
<dbReference type="OrthoDB" id="9814124at2"/>
<name>A0A0G9MS99_9SPHN</name>
<dbReference type="RefSeq" id="WP_047006287.1">
    <property type="nucleotide sequence ID" value="NZ_CP018097.1"/>
</dbReference>
<comment type="caution">
    <text evidence="1">The sequence shown here is derived from an EMBL/GenBank/DDBJ whole genome shotgun (WGS) entry which is preliminary data.</text>
</comment>
<evidence type="ECO:0000313" key="2">
    <source>
        <dbReference type="Proteomes" id="UP000053070"/>
    </source>
</evidence>
<dbReference type="PANTHER" id="PTHR48079:SF6">
    <property type="entry name" value="NAD(P)-BINDING DOMAIN-CONTAINING PROTEIN-RELATED"/>
    <property type="match status" value="1"/>
</dbReference>
<dbReference type="STRING" id="502682.BMF35_a0163"/>
<sequence>MTIAVTGATGFVGQAVLDEAQAQGRPVRALTRRDQPARDGVTWIRGDLQDEAALAELAQGAATVLHIAGVVNAPDEAGFHVGNVAGTENVVAAARQQGVRRFIHVSSLAAREPGLSLYGKSKRLAEEVVQTSGLDWTMVRPPAVYGPRDTEMFELFRAARWRIMPMPPPGRTSIIHVADLARLLLALCNNDPQHHQRIYEPDDGRPGGWTHKELARAVGAAVGKSVWAPSMPRSVLMFAAKIDRKLRGDGAKLTPDRAKYMAWPDWVSARGKNVPPALWSPQIIGDQGFSDTAAWYRSEGWL</sequence>
<protein>
    <submittedName>
        <fullName evidence="1">Epimerase</fullName>
    </submittedName>
</protein>